<accession>A0A518BE79</accession>
<gene>
    <name evidence="2" type="ORF">Pla133_03450</name>
</gene>
<keyword evidence="3" id="KW-1185">Reference proteome</keyword>
<feature type="signal peptide" evidence="1">
    <location>
        <begin position="1"/>
        <end position="24"/>
    </location>
</feature>
<dbReference type="EMBL" id="CP036287">
    <property type="protein sequence ID" value="QDU65281.1"/>
    <property type="molecule type" value="Genomic_DNA"/>
</dbReference>
<dbReference type="AlphaFoldDB" id="A0A518BE79"/>
<reference evidence="2 3" key="1">
    <citation type="submission" date="2019-02" db="EMBL/GenBank/DDBJ databases">
        <title>Deep-cultivation of Planctomycetes and their phenomic and genomic characterization uncovers novel biology.</title>
        <authorList>
            <person name="Wiegand S."/>
            <person name="Jogler M."/>
            <person name="Boedeker C."/>
            <person name="Pinto D."/>
            <person name="Vollmers J."/>
            <person name="Rivas-Marin E."/>
            <person name="Kohn T."/>
            <person name="Peeters S.H."/>
            <person name="Heuer A."/>
            <person name="Rast P."/>
            <person name="Oberbeckmann S."/>
            <person name="Bunk B."/>
            <person name="Jeske O."/>
            <person name="Meyerdierks A."/>
            <person name="Storesund J.E."/>
            <person name="Kallscheuer N."/>
            <person name="Luecker S."/>
            <person name="Lage O.M."/>
            <person name="Pohl T."/>
            <person name="Merkel B.J."/>
            <person name="Hornburger P."/>
            <person name="Mueller R.-W."/>
            <person name="Bruemmer F."/>
            <person name="Labrenz M."/>
            <person name="Spormann A.M."/>
            <person name="Op den Camp H."/>
            <person name="Overmann J."/>
            <person name="Amann R."/>
            <person name="Jetten M.S.M."/>
            <person name="Mascher T."/>
            <person name="Medema M.H."/>
            <person name="Devos D.P."/>
            <person name="Kaster A.-K."/>
            <person name="Ovreas L."/>
            <person name="Rohde M."/>
            <person name="Galperin M.Y."/>
            <person name="Jogler C."/>
        </authorList>
    </citation>
    <scope>NUCLEOTIDE SEQUENCE [LARGE SCALE GENOMIC DNA]</scope>
    <source>
        <strain evidence="2 3">Pla133</strain>
    </source>
</reference>
<dbReference type="KEGG" id="pbap:Pla133_03450"/>
<evidence type="ECO:0008006" key="4">
    <source>
        <dbReference type="Google" id="ProtNLM"/>
    </source>
</evidence>
<organism evidence="2 3">
    <name type="scientific">Engelhardtia mirabilis</name>
    <dbReference type="NCBI Taxonomy" id="2528011"/>
    <lineage>
        <taxon>Bacteria</taxon>
        <taxon>Pseudomonadati</taxon>
        <taxon>Planctomycetota</taxon>
        <taxon>Planctomycetia</taxon>
        <taxon>Planctomycetia incertae sedis</taxon>
        <taxon>Engelhardtia</taxon>
    </lineage>
</organism>
<name>A0A518BE79_9BACT</name>
<proteinExistence type="predicted"/>
<evidence type="ECO:0000313" key="2">
    <source>
        <dbReference type="EMBL" id="QDU65281.1"/>
    </source>
</evidence>
<evidence type="ECO:0000313" key="3">
    <source>
        <dbReference type="Proteomes" id="UP000316921"/>
    </source>
</evidence>
<sequence precursor="true">MRTPTISTLCGSLLLLLQAAPADAGGSTMHLSQATHALTLIEDAGLQALLADPTNLNAYLNGVNFPDAFNIPPASWYYLADDAHSAWFLTQYAERVRQNPGDEVLLSHFLGTMAHIVGDWRFDRYFLTRVSRQCWPENVAGPWPEWAQEWTDQDLDWLLAWENVLFGFAAKPVSSFVPYDVGHVKFLGDVSVLETAFPGSTPIPWPILGSTVETTFDYVQNEWALAIVAKHSWCYDQDVLWKIGLGGTDDGGRAIAECINRTWKILQQDHSPVFDQYGPWPTVEFSVSDPLEGDLAIQEIAAWIDGPDHVSEVALEDNRIVALEGRPNGVQRLLELNGEVDGIWSTTLTTSDGVAKFALDGDRTLVLLQDGQLILRENALAAWETLGSQIADFDVDGDLLVALVGAVGAVDDLPTTTYSNVLQVRDLSAGDGWHQLLVGVDQFRLEGDRVGVLTRQIVSGRVLERLRVTEDALSPTPLWTDVWSDFHPPAQPIDVSFELDAERIGLLVDGTLSIADGSLGSAFGQVATDVAQFELAGNHVAALGHDQVLSVRTGDGSFVAIHDQVATMQLAGSNPDWNAAPWLAYTLTDGRLFTNRDFKDPGTGSFPTSRLQAAPAFGVPVSAYSLGLTSPVSYGLEGIKLMDRLVVLTDGQLSFQELPPYAPKPNAPIWMSASAGVTANWVQLNWDWVGAGPNDYVALFDQDPYAVGPDGYLPLQWQWATQGPSWESLTKWKAGYYMAYIHEDLNGVRKIVHTAGPTQVALSSVVIEKYDGVTGDWVWLGWTVDFSTAGDRDFVAIYDHDPMGGDPDAHLVNQWQWATSATPWASNTPWAAGYWIGYVQEDVHGNRAVLASKGPTQVTGVDVTISKYAGVLDDYVAFSWSVTDPGASDFVALYDHDPTQGSVDDYLIGQWQWATDGPVFVSGKSWGAGYYSGYVQQDALGNRTLLDTAGPTVCSTPPAASVSMTIYSGVFFYYITLNWSVTNPGPNDYVALYDHYPTTVNGYLAGQWQWATNGPSWVSGTVWASGYYIAYIHEDDCGNSSIIAVSGPL</sequence>
<dbReference type="Proteomes" id="UP000316921">
    <property type="component" value="Chromosome"/>
</dbReference>
<keyword evidence="1" id="KW-0732">Signal</keyword>
<protein>
    <recommendedName>
        <fullName evidence="4">Phospholipase C/D domain-containing protein</fullName>
    </recommendedName>
</protein>
<evidence type="ECO:0000256" key="1">
    <source>
        <dbReference type="SAM" id="SignalP"/>
    </source>
</evidence>
<feature type="chain" id="PRO_5021888877" description="Phospholipase C/D domain-containing protein" evidence="1">
    <location>
        <begin position="25"/>
        <end position="1049"/>
    </location>
</feature>
<dbReference type="RefSeq" id="WP_145061741.1">
    <property type="nucleotide sequence ID" value="NZ_CP036287.1"/>
</dbReference>